<comment type="caution">
    <text evidence="3">Lacks conserved residue(s) required for the propagation of feature annotation.</text>
</comment>
<reference evidence="7" key="1">
    <citation type="journal article" date="2019" name="Int. J. Syst. Evol. Microbiol.">
        <title>The Global Catalogue of Microorganisms (GCM) 10K type strain sequencing project: providing services to taxonomists for standard genome sequencing and annotation.</title>
        <authorList>
            <consortium name="The Broad Institute Genomics Platform"/>
            <consortium name="The Broad Institute Genome Sequencing Center for Infectious Disease"/>
            <person name="Wu L."/>
            <person name="Ma J."/>
        </authorList>
    </citation>
    <scope>NUCLEOTIDE SEQUENCE [LARGE SCALE GENOMIC DNA]</scope>
    <source>
        <strain evidence="7">JCM 17338</strain>
    </source>
</reference>
<feature type="binding site" evidence="3">
    <location>
        <position position="112"/>
    </location>
    <ligand>
        <name>5-phospho-alpha-D-ribose 1-diphosphate</name>
        <dbReference type="ChEBI" id="CHEBI:58017"/>
    </ligand>
</feature>
<keyword evidence="3" id="KW-0460">Magnesium</keyword>
<dbReference type="Gene3D" id="3.40.1030.10">
    <property type="entry name" value="Nucleoside phosphorylase/phosphoribosyltransferase catalytic domain"/>
    <property type="match status" value="1"/>
</dbReference>
<feature type="binding site" evidence="3">
    <location>
        <position position="112"/>
    </location>
    <ligand>
        <name>anthranilate</name>
        <dbReference type="ChEBI" id="CHEBI:16567"/>
        <label>1</label>
    </ligand>
</feature>
<evidence type="ECO:0000256" key="3">
    <source>
        <dbReference type="HAMAP-Rule" id="MF_00211"/>
    </source>
</evidence>
<feature type="binding site" evidence="3">
    <location>
        <begin position="122"/>
        <end position="125"/>
    </location>
    <ligand>
        <name>5-phospho-alpha-D-ribose 1-diphosphate</name>
        <dbReference type="ChEBI" id="CHEBI:58017"/>
    </ligand>
</feature>
<keyword evidence="3" id="KW-0479">Metal-binding</keyword>
<dbReference type="EC" id="2.4.2.18" evidence="3"/>
<keyword evidence="3" id="KW-0822">Tryptophan biosynthesis</keyword>
<keyword evidence="3" id="KW-0028">Amino-acid biosynthesis</keyword>
<gene>
    <name evidence="3 6" type="primary">trpD</name>
    <name evidence="6" type="ORF">GCM10022246_25660</name>
</gene>
<feature type="binding site" evidence="3">
    <location>
        <position position="198"/>
    </location>
    <ligand>
        <name>anthranilate</name>
        <dbReference type="ChEBI" id="CHEBI:16567"/>
        <label>2</label>
    </ligand>
</feature>
<evidence type="ECO:0000313" key="7">
    <source>
        <dbReference type="Proteomes" id="UP001501081"/>
    </source>
</evidence>
<dbReference type="GO" id="GO:0016757">
    <property type="term" value="F:glycosyltransferase activity"/>
    <property type="evidence" value="ECO:0007669"/>
    <property type="project" value="UniProtKB-KW"/>
</dbReference>
<comment type="catalytic activity">
    <reaction evidence="3">
        <text>N-(5-phospho-beta-D-ribosyl)anthranilate + diphosphate = 5-phospho-alpha-D-ribose 1-diphosphate + anthranilate</text>
        <dbReference type="Rhea" id="RHEA:11768"/>
        <dbReference type="ChEBI" id="CHEBI:16567"/>
        <dbReference type="ChEBI" id="CHEBI:18277"/>
        <dbReference type="ChEBI" id="CHEBI:33019"/>
        <dbReference type="ChEBI" id="CHEBI:58017"/>
        <dbReference type="EC" id="2.4.2.18"/>
    </reaction>
</comment>
<evidence type="ECO:0000313" key="6">
    <source>
        <dbReference type="EMBL" id="GAA3972164.1"/>
    </source>
</evidence>
<dbReference type="Pfam" id="PF00591">
    <property type="entry name" value="Glycos_transf_3"/>
    <property type="match status" value="1"/>
</dbReference>
<keyword evidence="1 3" id="KW-0328">Glycosyltransferase</keyword>
<dbReference type="InterPro" id="IPR035902">
    <property type="entry name" value="Nuc_phospho_transferase"/>
</dbReference>
<dbReference type="SUPFAM" id="SSF52418">
    <property type="entry name" value="Nucleoside phosphorylase/phosphoribosyltransferase catalytic domain"/>
    <property type="match status" value="1"/>
</dbReference>
<organism evidence="6 7">
    <name type="scientific">Pedobacter ginsengiterrae</name>
    <dbReference type="NCBI Taxonomy" id="871696"/>
    <lineage>
        <taxon>Bacteria</taxon>
        <taxon>Pseudomonadati</taxon>
        <taxon>Bacteroidota</taxon>
        <taxon>Sphingobacteriia</taxon>
        <taxon>Sphingobacteriales</taxon>
        <taxon>Sphingobacteriaceae</taxon>
        <taxon>Pedobacter</taxon>
    </lineage>
</organism>
<comment type="pathway">
    <text evidence="3">Amino-acid biosynthesis; L-tryptophan biosynthesis; L-tryptophan from chorismate: step 2/5.</text>
</comment>
<evidence type="ECO:0000259" key="4">
    <source>
        <dbReference type="Pfam" id="PF00591"/>
    </source>
</evidence>
<feature type="domain" description="Glycosyl transferase family 3" evidence="4">
    <location>
        <begin position="105"/>
        <end position="352"/>
    </location>
</feature>
<dbReference type="Pfam" id="PF02885">
    <property type="entry name" value="Glycos_trans_3N"/>
    <property type="match status" value="1"/>
</dbReference>
<accession>A0ABP7PWJ1</accession>
<name>A0ABP7PWJ1_9SPHI</name>
<feature type="binding site" evidence="3">
    <location>
        <position position="120"/>
    </location>
    <ligand>
        <name>5-phospho-alpha-D-ribose 1-diphosphate</name>
        <dbReference type="ChEBI" id="CHEBI:58017"/>
    </ligand>
</feature>
<comment type="similarity">
    <text evidence="3">Belongs to the anthranilate phosphoribosyltransferase family.</text>
</comment>
<protein>
    <recommendedName>
        <fullName evidence="3">Anthranilate phosphoribosyltransferase</fullName>
        <ecNumber evidence="3">2.4.2.18</ecNumber>
    </recommendedName>
</protein>
<keyword evidence="3" id="KW-0057">Aromatic amino acid biosynthesis</keyword>
<dbReference type="Gene3D" id="1.20.970.10">
    <property type="entry name" value="Transferase, Pyrimidine Nucleoside Phosphorylase, Chain C"/>
    <property type="match status" value="1"/>
</dbReference>
<comment type="cofactor">
    <cofactor evidence="3">
        <name>Mg(2+)</name>
        <dbReference type="ChEBI" id="CHEBI:18420"/>
    </cofactor>
    <text evidence="3">Binds 2 magnesium ions per monomer.</text>
</comment>
<feature type="binding site" evidence="3">
    <location>
        <position position="143"/>
    </location>
    <ligand>
        <name>anthranilate</name>
        <dbReference type="ChEBI" id="CHEBI:16567"/>
        <label>1</label>
    </ligand>
</feature>
<comment type="subunit">
    <text evidence="3">Homodimer.</text>
</comment>
<dbReference type="SUPFAM" id="SSF47648">
    <property type="entry name" value="Nucleoside phosphorylase/phosphoribosyltransferase N-terminal domain"/>
    <property type="match status" value="1"/>
</dbReference>
<dbReference type="Proteomes" id="UP001501081">
    <property type="component" value="Unassembled WGS sequence"/>
</dbReference>
<evidence type="ECO:0000259" key="5">
    <source>
        <dbReference type="Pfam" id="PF02885"/>
    </source>
</evidence>
<sequence length="361" mass="40135">MINRRWKRCRQIKDKRREKSVSICVEVVKIKENMKKILNHLFENKSFSREEAKNILISITQGEFNSSQIAAFITAYAMRNITVDELQGFRDAMLDLGIKTDFSNYELIDLCGTGGDGKDTFNISTLSSFVVAGAGYQVAKHGNYGVSSGCGSSNVMEFLGYSFTNDQDILKRNLDSAGICFLHAPLFNPAMKIVAPIRKELGVKTFFNMLGPMVNPSQPKYQMVGVFSLELARLYNYLYQDTTKNYTIVHALEGYDEISLTCDVKTFNNKGESILTLNDMGFEKVAVNDIKGGDTVKSSAKIFIDVLNGEATDVQNNVVLCNSALAIKTIKPSASFADCFYEAEESLTSKKALESFKKLVA</sequence>
<dbReference type="PANTHER" id="PTHR43285">
    <property type="entry name" value="ANTHRANILATE PHOSPHORIBOSYLTRANSFERASE"/>
    <property type="match status" value="1"/>
</dbReference>
<evidence type="ECO:0000256" key="1">
    <source>
        <dbReference type="ARBA" id="ARBA00022676"/>
    </source>
</evidence>
<dbReference type="HAMAP" id="MF_00211">
    <property type="entry name" value="TrpD"/>
    <property type="match status" value="1"/>
</dbReference>
<dbReference type="PANTHER" id="PTHR43285:SF2">
    <property type="entry name" value="ANTHRANILATE PHOSPHORIBOSYLTRANSFERASE"/>
    <property type="match status" value="1"/>
</dbReference>
<dbReference type="EMBL" id="BAABAK010000013">
    <property type="protein sequence ID" value="GAA3972164.1"/>
    <property type="molecule type" value="Genomic_DNA"/>
</dbReference>
<keyword evidence="2 3" id="KW-0808">Transferase</keyword>
<dbReference type="InterPro" id="IPR017459">
    <property type="entry name" value="Glycosyl_Trfase_fam3_N_dom"/>
</dbReference>
<dbReference type="NCBIfam" id="TIGR01245">
    <property type="entry name" value="trpD"/>
    <property type="match status" value="1"/>
</dbReference>
<feature type="binding site" evidence="3">
    <location>
        <position position="257"/>
    </location>
    <ligand>
        <name>Mg(2+)</name>
        <dbReference type="ChEBI" id="CHEBI:18420"/>
        <label>1</label>
    </ligand>
</feature>
<feature type="domain" description="Glycosyl transferase family 3 N-terminal" evidence="5">
    <location>
        <begin position="35"/>
        <end position="97"/>
    </location>
</feature>
<feature type="binding site" evidence="3">
    <location>
        <begin position="140"/>
        <end position="148"/>
    </location>
    <ligand>
        <name>5-phospho-alpha-D-ribose 1-diphosphate</name>
        <dbReference type="ChEBI" id="CHEBI:58017"/>
    </ligand>
</feature>
<dbReference type="InterPro" id="IPR005940">
    <property type="entry name" value="Anthranilate_Pribosyl_Tfrase"/>
</dbReference>
<comment type="caution">
    <text evidence="6">The sequence shown here is derived from an EMBL/GenBank/DDBJ whole genome shotgun (WGS) entry which is preliminary data.</text>
</comment>
<feature type="binding site" evidence="3">
    <location>
        <position position="124"/>
    </location>
    <ligand>
        <name>Mg(2+)</name>
        <dbReference type="ChEBI" id="CHEBI:18420"/>
        <label>1</label>
    </ligand>
</feature>
<proteinExistence type="inferred from homology"/>
<comment type="function">
    <text evidence="3">Catalyzes the transfer of the phosphoribosyl group of 5-phosphorylribose-1-pyrophosphate (PRPP) to anthranilate to yield N-(5'-phosphoribosyl)-anthranilate (PRA).</text>
</comment>
<feature type="binding site" evidence="3">
    <location>
        <position position="256"/>
    </location>
    <ligand>
        <name>Mg(2+)</name>
        <dbReference type="ChEBI" id="CHEBI:18420"/>
        <label>2</label>
    </ligand>
</feature>
<evidence type="ECO:0000256" key="2">
    <source>
        <dbReference type="ARBA" id="ARBA00022679"/>
    </source>
</evidence>
<feature type="binding site" evidence="3">
    <location>
        <position position="152"/>
    </location>
    <ligand>
        <name>5-phospho-alpha-D-ribose 1-diphosphate</name>
        <dbReference type="ChEBI" id="CHEBI:58017"/>
    </ligand>
</feature>
<feature type="binding site" evidence="3">
    <location>
        <begin position="115"/>
        <end position="116"/>
    </location>
    <ligand>
        <name>5-phospho-alpha-D-ribose 1-diphosphate</name>
        <dbReference type="ChEBI" id="CHEBI:58017"/>
    </ligand>
</feature>
<keyword evidence="7" id="KW-1185">Reference proteome</keyword>
<feature type="binding site" evidence="3">
    <location>
        <position position="257"/>
    </location>
    <ligand>
        <name>Mg(2+)</name>
        <dbReference type="ChEBI" id="CHEBI:18420"/>
        <label>2</label>
    </ligand>
</feature>
<dbReference type="InterPro" id="IPR000312">
    <property type="entry name" value="Glycosyl_Trfase_fam3"/>
</dbReference>
<dbReference type="InterPro" id="IPR036320">
    <property type="entry name" value="Glycosyl_Trfase_fam3_N_dom_sf"/>
</dbReference>